<evidence type="ECO:0000313" key="1">
    <source>
        <dbReference type="Proteomes" id="UP000887566"/>
    </source>
</evidence>
<keyword evidence="1" id="KW-1185">Reference proteome</keyword>
<dbReference type="Proteomes" id="UP000887566">
    <property type="component" value="Unplaced"/>
</dbReference>
<dbReference type="WBParaSite" id="PSAMB.scaffold1723size28392.g14659.t1">
    <property type="protein sequence ID" value="PSAMB.scaffold1723size28392.g14659.t1"/>
    <property type="gene ID" value="PSAMB.scaffold1723size28392.g14659"/>
</dbReference>
<evidence type="ECO:0000313" key="2">
    <source>
        <dbReference type="WBParaSite" id="PSAMB.scaffold1723size28392.g14659.t1"/>
    </source>
</evidence>
<proteinExistence type="predicted"/>
<protein>
    <submittedName>
        <fullName evidence="2">Uncharacterized protein</fullName>
    </submittedName>
</protein>
<name>A0A914VAB0_9BILA</name>
<organism evidence="1 2">
    <name type="scientific">Plectus sambesii</name>
    <dbReference type="NCBI Taxonomy" id="2011161"/>
    <lineage>
        <taxon>Eukaryota</taxon>
        <taxon>Metazoa</taxon>
        <taxon>Ecdysozoa</taxon>
        <taxon>Nematoda</taxon>
        <taxon>Chromadorea</taxon>
        <taxon>Plectida</taxon>
        <taxon>Plectina</taxon>
        <taxon>Plectoidea</taxon>
        <taxon>Plectidae</taxon>
        <taxon>Plectus</taxon>
    </lineage>
</organism>
<dbReference type="AlphaFoldDB" id="A0A914VAB0"/>
<accession>A0A914VAB0</accession>
<reference evidence="2" key="1">
    <citation type="submission" date="2022-11" db="UniProtKB">
        <authorList>
            <consortium name="WormBaseParasite"/>
        </authorList>
    </citation>
    <scope>IDENTIFICATION</scope>
</reference>
<sequence length="74" mass="8126">MNLPKRNAEEEFAVVDRASGERHPAAFYGVREASSTQETHLTPHSPRLAGNTAELQLTSAPGISFSRLILCFRS</sequence>